<evidence type="ECO:0000313" key="8">
    <source>
        <dbReference type="EMBL" id="RCH87628.1"/>
    </source>
</evidence>
<feature type="region of interest" description="Disordered" evidence="6">
    <location>
        <begin position="128"/>
        <end position="175"/>
    </location>
</feature>
<proteinExistence type="predicted"/>
<feature type="compositionally biased region" description="Pro residues" evidence="6">
    <location>
        <begin position="157"/>
        <end position="166"/>
    </location>
</feature>
<reference evidence="8 9" key="1">
    <citation type="journal article" date="2018" name="G3 (Bethesda)">
        <title>Phylogenetic and Phylogenomic Definition of Rhizopus Species.</title>
        <authorList>
            <person name="Gryganskyi A.P."/>
            <person name="Golan J."/>
            <person name="Dolatabadi S."/>
            <person name="Mondo S."/>
            <person name="Robb S."/>
            <person name="Idnurm A."/>
            <person name="Muszewska A."/>
            <person name="Steczkiewicz K."/>
            <person name="Masonjones S."/>
            <person name="Liao H.L."/>
            <person name="Gajdeczka M.T."/>
            <person name="Anike F."/>
            <person name="Vuek A."/>
            <person name="Anishchenko I.M."/>
            <person name="Voigt K."/>
            <person name="de Hoog G.S."/>
            <person name="Smith M.E."/>
            <person name="Heitman J."/>
            <person name="Vilgalys R."/>
            <person name="Stajich J.E."/>
        </authorList>
    </citation>
    <scope>NUCLEOTIDE SEQUENCE [LARGE SCALE GENOMIC DNA]</scope>
    <source>
        <strain evidence="8 9">LSU 92-RS-03</strain>
    </source>
</reference>
<dbReference type="InterPro" id="IPR036576">
    <property type="entry name" value="WRKY_dom_sf"/>
</dbReference>
<dbReference type="SUPFAM" id="SSF118290">
    <property type="entry name" value="WRKY DNA-binding domain"/>
    <property type="match status" value="1"/>
</dbReference>
<feature type="region of interest" description="Disordered" evidence="6">
    <location>
        <begin position="86"/>
        <end position="106"/>
    </location>
</feature>
<dbReference type="SMART" id="SM00774">
    <property type="entry name" value="WRKY"/>
    <property type="match status" value="1"/>
</dbReference>
<gene>
    <name evidence="8" type="ORF">CU098_002947</name>
</gene>
<accession>A0A367JCG2</accession>
<feature type="non-terminal residue" evidence="8">
    <location>
        <position position="1"/>
    </location>
</feature>
<dbReference type="GO" id="GO:0043565">
    <property type="term" value="F:sequence-specific DNA binding"/>
    <property type="evidence" value="ECO:0007669"/>
    <property type="project" value="InterPro"/>
</dbReference>
<keyword evidence="4" id="KW-0804">Transcription</keyword>
<evidence type="ECO:0000256" key="2">
    <source>
        <dbReference type="ARBA" id="ARBA00023015"/>
    </source>
</evidence>
<comment type="subcellular location">
    <subcellularLocation>
        <location evidence="1">Nucleus</location>
    </subcellularLocation>
</comment>
<dbReference type="InterPro" id="IPR003657">
    <property type="entry name" value="WRKY_dom"/>
</dbReference>
<dbReference type="GO" id="GO:0003700">
    <property type="term" value="F:DNA-binding transcription factor activity"/>
    <property type="evidence" value="ECO:0007669"/>
    <property type="project" value="InterPro"/>
</dbReference>
<protein>
    <recommendedName>
        <fullName evidence="7">WRKY domain-containing protein</fullName>
    </recommendedName>
</protein>
<evidence type="ECO:0000256" key="6">
    <source>
        <dbReference type="SAM" id="MobiDB-lite"/>
    </source>
</evidence>
<evidence type="ECO:0000259" key="7">
    <source>
        <dbReference type="PROSITE" id="PS50811"/>
    </source>
</evidence>
<dbReference type="AlphaFoldDB" id="A0A367JCG2"/>
<dbReference type="EMBL" id="PJQM01003678">
    <property type="protein sequence ID" value="RCH87628.1"/>
    <property type="molecule type" value="Genomic_DNA"/>
</dbReference>
<keyword evidence="3" id="KW-0238">DNA-binding</keyword>
<evidence type="ECO:0000256" key="5">
    <source>
        <dbReference type="ARBA" id="ARBA00023242"/>
    </source>
</evidence>
<name>A0A367JCG2_RHIST</name>
<dbReference type="Gene3D" id="2.20.25.80">
    <property type="entry name" value="WRKY domain"/>
    <property type="match status" value="1"/>
</dbReference>
<evidence type="ECO:0000256" key="4">
    <source>
        <dbReference type="ARBA" id="ARBA00023163"/>
    </source>
</evidence>
<dbReference type="Pfam" id="PF03106">
    <property type="entry name" value="WRKY"/>
    <property type="match status" value="1"/>
</dbReference>
<keyword evidence="2" id="KW-0805">Transcription regulation</keyword>
<evidence type="ECO:0000256" key="3">
    <source>
        <dbReference type="ARBA" id="ARBA00023125"/>
    </source>
</evidence>
<evidence type="ECO:0000256" key="1">
    <source>
        <dbReference type="ARBA" id="ARBA00004123"/>
    </source>
</evidence>
<dbReference type="OrthoDB" id="2362414at2759"/>
<dbReference type="Proteomes" id="UP000253551">
    <property type="component" value="Unassembled WGS sequence"/>
</dbReference>
<organism evidence="8 9">
    <name type="scientific">Rhizopus stolonifer</name>
    <name type="common">Rhizopus nigricans</name>
    <dbReference type="NCBI Taxonomy" id="4846"/>
    <lineage>
        <taxon>Eukaryota</taxon>
        <taxon>Fungi</taxon>
        <taxon>Fungi incertae sedis</taxon>
        <taxon>Mucoromycota</taxon>
        <taxon>Mucoromycotina</taxon>
        <taxon>Mucoromycetes</taxon>
        <taxon>Mucorales</taxon>
        <taxon>Mucorineae</taxon>
        <taxon>Rhizopodaceae</taxon>
        <taxon>Rhizopus</taxon>
    </lineage>
</organism>
<evidence type="ECO:0000313" key="9">
    <source>
        <dbReference type="Proteomes" id="UP000253551"/>
    </source>
</evidence>
<dbReference type="GO" id="GO:0005634">
    <property type="term" value="C:nucleus"/>
    <property type="evidence" value="ECO:0007669"/>
    <property type="project" value="UniProtKB-SubCell"/>
</dbReference>
<feature type="domain" description="WRKY" evidence="7">
    <location>
        <begin position="187"/>
        <end position="231"/>
    </location>
</feature>
<feature type="compositionally biased region" description="Basic and acidic residues" evidence="6">
    <location>
        <begin position="137"/>
        <end position="151"/>
    </location>
</feature>
<sequence>EQEQMSSTYSLSVEKAIQVYGSQPALLGLILSSKVEEDRRMAEEAKLRRKEIDYALERQKKEKAKQTLPLPILPHLPQREEPAPMVEFSPRSTLPPLNMNSSSLKKRDIRKNSIDMLLIPTEKKDSQSKLLEIPATPKKDEESSNKQDRSNVCEVPNPFPPSPPNEPTQLSRKRKREIQAITTIIETKEFPYSDDYLWKNNGNTVHKKSGLKSIYYKCSNGTKGCPVNKTVTFKENGEYLIKYRGEHLTECNRIKRITHL</sequence>
<keyword evidence="9" id="KW-1185">Reference proteome</keyword>
<keyword evidence="5" id="KW-0539">Nucleus</keyword>
<dbReference type="PROSITE" id="PS50811">
    <property type="entry name" value="WRKY"/>
    <property type="match status" value="1"/>
</dbReference>
<comment type="caution">
    <text evidence="8">The sequence shown here is derived from an EMBL/GenBank/DDBJ whole genome shotgun (WGS) entry which is preliminary data.</text>
</comment>